<comment type="caution">
    <text evidence="2">The sequence shown here is derived from an EMBL/GenBank/DDBJ whole genome shotgun (WGS) entry which is preliminary data.</text>
</comment>
<accession>A0AAU9V1I2</accession>
<proteinExistence type="predicted"/>
<gene>
    <name evidence="2" type="ORF">EEDITHA_LOCUS19508</name>
</gene>
<dbReference type="Pfam" id="PF17906">
    <property type="entry name" value="HTH_48"/>
    <property type="match status" value="1"/>
</dbReference>
<evidence type="ECO:0000313" key="2">
    <source>
        <dbReference type="EMBL" id="CAH2105218.1"/>
    </source>
</evidence>
<name>A0AAU9V1I2_EUPED</name>
<reference evidence="2" key="1">
    <citation type="submission" date="2022-03" db="EMBL/GenBank/DDBJ databases">
        <authorList>
            <person name="Tunstrom K."/>
        </authorList>
    </citation>
    <scope>NUCLEOTIDE SEQUENCE</scope>
</reference>
<keyword evidence="3" id="KW-1185">Reference proteome</keyword>
<organism evidence="2 3">
    <name type="scientific">Euphydryas editha</name>
    <name type="common">Edith's checkerspot</name>
    <dbReference type="NCBI Taxonomy" id="104508"/>
    <lineage>
        <taxon>Eukaryota</taxon>
        <taxon>Metazoa</taxon>
        <taxon>Ecdysozoa</taxon>
        <taxon>Arthropoda</taxon>
        <taxon>Hexapoda</taxon>
        <taxon>Insecta</taxon>
        <taxon>Pterygota</taxon>
        <taxon>Neoptera</taxon>
        <taxon>Endopterygota</taxon>
        <taxon>Lepidoptera</taxon>
        <taxon>Glossata</taxon>
        <taxon>Ditrysia</taxon>
        <taxon>Papilionoidea</taxon>
        <taxon>Nymphalidae</taxon>
        <taxon>Nymphalinae</taxon>
        <taxon>Euphydryas</taxon>
    </lineage>
</organism>
<feature type="domain" description="Mos1 transposase HTH" evidence="1">
    <location>
        <begin position="9"/>
        <end position="55"/>
    </location>
</feature>
<evidence type="ECO:0000259" key="1">
    <source>
        <dbReference type="Pfam" id="PF17906"/>
    </source>
</evidence>
<sequence length="75" mass="8538">MEYPGGKNQHFRHLLFFDFHRGQKANEAAREICNVGIKGGVIDKSTAREWFAKLKMEILTSMTRPAAEDLLNSTN</sequence>
<dbReference type="InterPro" id="IPR041426">
    <property type="entry name" value="Mos1_HTH"/>
</dbReference>
<dbReference type="Gene3D" id="1.10.10.1450">
    <property type="match status" value="1"/>
</dbReference>
<dbReference type="AlphaFoldDB" id="A0AAU9V1I2"/>
<evidence type="ECO:0000313" key="3">
    <source>
        <dbReference type="Proteomes" id="UP001153954"/>
    </source>
</evidence>
<dbReference type="Proteomes" id="UP001153954">
    <property type="component" value="Unassembled WGS sequence"/>
</dbReference>
<protein>
    <recommendedName>
        <fullName evidence="1">Mos1 transposase HTH domain-containing protein</fullName>
    </recommendedName>
</protein>
<dbReference type="EMBL" id="CAKOGL010000028">
    <property type="protein sequence ID" value="CAH2105218.1"/>
    <property type="molecule type" value="Genomic_DNA"/>
</dbReference>